<evidence type="ECO:0000256" key="3">
    <source>
        <dbReference type="ARBA" id="ARBA00022692"/>
    </source>
</evidence>
<organism evidence="10 11">
    <name type="scientific">Gnathostoma spinigerum</name>
    <dbReference type="NCBI Taxonomy" id="75299"/>
    <lineage>
        <taxon>Eukaryota</taxon>
        <taxon>Metazoa</taxon>
        <taxon>Ecdysozoa</taxon>
        <taxon>Nematoda</taxon>
        <taxon>Chromadorea</taxon>
        <taxon>Rhabditida</taxon>
        <taxon>Spirurina</taxon>
        <taxon>Gnathostomatomorpha</taxon>
        <taxon>Gnathostomatoidea</taxon>
        <taxon>Gnathostomatidae</taxon>
        <taxon>Gnathostoma</taxon>
    </lineage>
</organism>
<comment type="caution">
    <text evidence="10">The sequence shown here is derived from an EMBL/GenBank/DDBJ whole genome shotgun (WGS) entry which is preliminary data.</text>
</comment>
<keyword evidence="11" id="KW-1185">Reference proteome</keyword>
<dbReference type="Pfam" id="PF15361">
    <property type="entry name" value="RIC3"/>
    <property type="match status" value="1"/>
</dbReference>
<dbReference type="PANTHER" id="PTHR21723:SF3">
    <property type="entry name" value="PROTEIN RIC-3"/>
    <property type="match status" value="1"/>
</dbReference>
<evidence type="ECO:0000256" key="4">
    <source>
        <dbReference type="ARBA" id="ARBA00022824"/>
    </source>
</evidence>
<dbReference type="Proteomes" id="UP001608902">
    <property type="component" value="Unassembled WGS sequence"/>
</dbReference>
<feature type="compositionally biased region" description="Basic and acidic residues" evidence="7">
    <location>
        <begin position="230"/>
        <end position="246"/>
    </location>
</feature>
<proteinExistence type="inferred from homology"/>
<dbReference type="InterPro" id="IPR032763">
    <property type="entry name" value="RIC3_N"/>
</dbReference>
<dbReference type="GO" id="GO:0005789">
    <property type="term" value="C:endoplasmic reticulum membrane"/>
    <property type="evidence" value="ECO:0007669"/>
    <property type="project" value="UniProtKB-SubCell"/>
</dbReference>
<accession>A0ABD6EIK3</accession>
<feature type="region of interest" description="Disordered" evidence="7">
    <location>
        <begin position="199"/>
        <end position="256"/>
    </location>
</feature>
<feature type="domain" description="Resistance to inhibitors of cholinesterase protein 3 N-terminal" evidence="9">
    <location>
        <begin position="1"/>
        <end position="142"/>
    </location>
</feature>
<dbReference type="PANTHER" id="PTHR21723">
    <property type="entry name" value="RESISTANCE TO INHIBITORS OF CHOLINESTERASE PROTEIN 3 RIC3"/>
    <property type="match status" value="1"/>
</dbReference>
<keyword evidence="3 8" id="KW-0812">Transmembrane</keyword>
<feature type="transmembrane region" description="Helical" evidence="8">
    <location>
        <begin position="63"/>
        <end position="84"/>
    </location>
</feature>
<evidence type="ECO:0000256" key="1">
    <source>
        <dbReference type="ARBA" id="ARBA00004586"/>
    </source>
</evidence>
<evidence type="ECO:0000256" key="2">
    <source>
        <dbReference type="ARBA" id="ARBA00008538"/>
    </source>
</evidence>
<gene>
    <name evidence="10" type="ORF">AB6A40_006508</name>
</gene>
<feature type="compositionally biased region" description="Acidic residues" evidence="7">
    <location>
        <begin position="204"/>
        <end position="213"/>
    </location>
</feature>
<protein>
    <recommendedName>
        <fullName evidence="9">Resistance to inhibitors of cholinesterase protein 3 N-terminal domain-containing protein</fullName>
    </recommendedName>
</protein>
<comment type="similarity">
    <text evidence="2">Belongs to the ric-3 family.</text>
</comment>
<evidence type="ECO:0000256" key="6">
    <source>
        <dbReference type="ARBA" id="ARBA00023136"/>
    </source>
</evidence>
<comment type="subcellular location">
    <subcellularLocation>
        <location evidence="1">Endoplasmic reticulum membrane</location>
    </subcellularLocation>
</comment>
<evidence type="ECO:0000313" key="10">
    <source>
        <dbReference type="EMBL" id="MFH4979799.1"/>
    </source>
</evidence>
<feature type="compositionally biased region" description="Polar residues" evidence="7">
    <location>
        <begin position="219"/>
        <end position="229"/>
    </location>
</feature>
<evidence type="ECO:0000256" key="5">
    <source>
        <dbReference type="ARBA" id="ARBA00022989"/>
    </source>
</evidence>
<evidence type="ECO:0000313" key="11">
    <source>
        <dbReference type="Proteomes" id="UP001608902"/>
    </source>
</evidence>
<reference evidence="10 11" key="1">
    <citation type="submission" date="2024-08" db="EMBL/GenBank/DDBJ databases">
        <title>Gnathostoma spinigerum genome.</title>
        <authorList>
            <person name="Gonzalez-Bertolin B."/>
            <person name="Monzon S."/>
            <person name="Zaballos A."/>
            <person name="Jimenez P."/>
            <person name="Dekumyoy P."/>
            <person name="Varona S."/>
            <person name="Cuesta I."/>
            <person name="Sumanam S."/>
            <person name="Adisakwattana P."/>
            <person name="Gasser R.B."/>
            <person name="Hernandez-Gonzalez A."/>
            <person name="Young N.D."/>
            <person name="Perteguer M.J."/>
        </authorList>
    </citation>
    <scope>NUCLEOTIDE SEQUENCE [LARGE SCALE GENOMIC DNA]</scope>
    <source>
        <strain evidence="10">AL3</strain>
        <tissue evidence="10">Liver</tissue>
    </source>
</reference>
<dbReference type="InterPro" id="IPR026160">
    <property type="entry name" value="Ric3"/>
</dbReference>
<sequence length="256" mass="28884">MLYPSMFHPLLSSYLSSPHPSSQTPSRPPIHPAMSSPRSPRDVHPGMRMASTHSESTSSSKGLFAWVLPLYTFGVVAFLVYTLFKAKRRKSRNYQYQADVSDSCDEENEWSKDGLGSLGRKRLRNLQERLKQTELAMNKILEQLSSISPEAISDGDELNNSEPTQINRCLSCEDRTKNREQYLRDLEKALRQFKHLSSYHTGDEMNESDSEVEDGAKLSETNNENTADASSKEVIDDSRSDIRSNSEDESVVAARS</sequence>
<name>A0ABD6EIK3_9BILA</name>
<evidence type="ECO:0000256" key="7">
    <source>
        <dbReference type="SAM" id="MobiDB-lite"/>
    </source>
</evidence>
<dbReference type="AlphaFoldDB" id="A0ABD6EIK3"/>
<dbReference type="EMBL" id="JBGFUD010004651">
    <property type="protein sequence ID" value="MFH4979799.1"/>
    <property type="molecule type" value="Genomic_DNA"/>
</dbReference>
<feature type="region of interest" description="Disordered" evidence="7">
    <location>
        <begin position="17"/>
        <end position="56"/>
    </location>
</feature>
<keyword evidence="6 8" id="KW-0472">Membrane</keyword>
<evidence type="ECO:0000259" key="9">
    <source>
        <dbReference type="Pfam" id="PF15361"/>
    </source>
</evidence>
<evidence type="ECO:0000256" key="8">
    <source>
        <dbReference type="SAM" id="Phobius"/>
    </source>
</evidence>
<keyword evidence="5 8" id="KW-1133">Transmembrane helix</keyword>
<keyword evidence="4" id="KW-0256">Endoplasmic reticulum</keyword>